<evidence type="ECO:0000313" key="2">
    <source>
        <dbReference type="Proteomes" id="UP001228049"/>
    </source>
</evidence>
<proteinExistence type="predicted"/>
<organism evidence="1 2">
    <name type="scientific">Dissostichus eleginoides</name>
    <name type="common">Patagonian toothfish</name>
    <name type="synonym">Dissostichus amissus</name>
    <dbReference type="NCBI Taxonomy" id="100907"/>
    <lineage>
        <taxon>Eukaryota</taxon>
        <taxon>Metazoa</taxon>
        <taxon>Chordata</taxon>
        <taxon>Craniata</taxon>
        <taxon>Vertebrata</taxon>
        <taxon>Euteleostomi</taxon>
        <taxon>Actinopterygii</taxon>
        <taxon>Neopterygii</taxon>
        <taxon>Teleostei</taxon>
        <taxon>Neoteleostei</taxon>
        <taxon>Acanthomorphata</taxon>
        <taxon>Eupercaria</taxon>
        <taxon>Perciformes</taxon>
        <taxon>Notothenioidei</taxon>
        <taxon>Nototheniidae</taxon>
        <taxon>Dissostichus</taxon>
    </lineage>
</organism>
<keyword evidence="2" id="KW-1185">Reference proteome</keyword>
<protein>
    <submittedName>
        <fullName evidence="1">Pentatricopeptide repeat-containing protein</fullName>
    </submittedName>
</protein>
<evidence type="ECO:0000313" key="1">
    <source>
        <dbReference type="EMBL" id="KAK1904264.1"/>
    </source>
</evidence>
<comment type="caution">
    <text evidence="1">The sequence shown here is derived from an EMBL/GenBank/DDBJ whole genome shotgun (WGS) entry which is preliminary data.</text>
</comment>
<reference evidence="1" key="1">
    <citation type="submission" date="2023-04" db="EMBL/GenBank/DDBJ databases">
        <title>Chromosome-level genome of Chaenocephalus aceratus.</title>
        <authorList>
            <person name="Park H."/>
        </authorList>
    </citation>
    <scope>NUCLEOTIDE SEQUENCE</scope>
    <source>
        <strain evidence="1">DE</strain>
        <tissue evidence="1">Muscle</tissue>
    </source>
</reference>
<gene>
    <name evidence="1" type="ORF">KUDE01_011447</name>
</gene>
<sequence length="88" mass="9798">MTMLRFYIATKPKPSANADSDTVEETSEFNLVSGENDDYTDVIIVLDDTQRSLDISSDPEITFGPHFGIEEDEEDTLIFENVPIPASP</sequence>
<dbReference type="Proteomes" id="UP001228049">
    <property type="component" value="Unassembled WGS sequence"/>
</dbReference>
<dbReference type="EMBL" id="JASDAP010000004">
    <property type="protein sequence ID" value="KAK1904264.1"/>
    <property type="molecule type" value="Genomic_DNA"/>
</dbReference>
<dbReference type="AlphaFoldDB" id="A0AAD9FJN4"/>
<accession>A0AAD9FJN4</accession>
<name>A0AAD9FJN4_DISEL</name>